<evidence type="ECO:0000256" key="6">
    <source>
        <dbReference type="ARBA" id="ARBA00022679"/>
    </source>
</evidence>
<dbReference type="CDD" id="cd00887">
    <property type="entry name" value="MoeA"/>
    <property type="match status" value="1"/>
</dbReference>
<evidence type="ECO:0000259" key="14">
    <source>
        <dbReference type="SMART" id="SM00852"/>
    </source>
</evidence>
<keyword evidence="7 13" id="KW-0479">Metal-binding</keyword>
<comment type="catalytic activity">
    <reaction evidence="13">
        <text>adenylyl-molybdopterin + molybdate = Mo-molybdopterin + AMP + H(+)</text>
        <dbReference type="Rhea" id="RHEA:35047"/>
        <dbReference type="ChEBI" id="CHEBI:15378"/>
        <dbReference type="ChEBI" id="CHEBI:36264"/>
        <dbReference type="ChEBI" id="CHEBI:62727"/>
        <dbReference type="ChEBI" id="CHEBI:71302"/>
        <dbReference type="ChEBI" id="CHEBI:456215"/>
    </reaction>
</comment>
<reference evidence="15 16" key="1">
    <citation type="submission" date="2021-06" db="EMBL/GenBank/DDBJ databases">
        <title>Caerostris darwini draft genome.</title>
        <authorList>
            <person name="Kono N."/>
            <person name="Arakawa K."/>
        </authorList>
    </citation>
    <scope>NUCLEOTIDE SEQUENCE [LARGE SCALE GENOMIC DNA]</scope>
</reference>
<dbReference type="SUPFAM" id="SSF63867">
    <property type="entry name" value="MoeA C-terminal domain-like"/>
    <property type="match status" value="1"/>
</dbReference>
<comment type="similarity">
    <text evidence="4">In the C-terminal section; belongs to the MoeA family.</text>
</comment>
<evidence type="ECO:0000256" key="5">
    <source>
        <dbReference type="ARBA" id="ARBA00022505"/>
    </source>
</evidence>
<dbReference type="SUPFAM" id="SSF63882">
    <property type="entry name" value="MoeA N-terminal region -like"/>
    <property type="match status" value="1"/>
</dbReference>
<comment type="cofactor">
    <cofactor evidence="1 13">
        <name>Mg(2+)</name>
        <dbReference type="ChEBI" id="CHEBI:18420"/>
    </cofactor>
</comment>
<evidence type="ECO:0000256" key="4">
    <source>
        <dbReference type="ARBA" id="ARBA00008339"/>
    </source>
</evidence>
<feature type="domain" description="MoaB/Mog" evidence="14">
    <location>
        <begin position="215"/>
        <end position="358"/>
    </location>
</feature>
<dbReference type="Pfam" id="PF03453">
    <property type="entry name" value="MoeA_N"/>
    <property type="match status" value="1"/>
</dbReference>
<dbReference type="Gene3D" id="3.90.105.10">
    <property type="entry name" value="Molybdopterin biosynthesis moea protein, domain 2"/>
    <property type="match status" value="1"/>
</dbReference>
<comment type="similarity">
    <text evidence="13">Belongs to the MoeA family.</text>
</comment>
<dbReference type="PANTHER" id="PTHR10192:SF5">
    <property type="entry name" value="GEPHYRIN"/>
    <property type="match status" value="1"/>
</dbReference>
<dbReference type="GO" id="GO:0030425">
    <property type="term" value="C:dendrite"/>
    <property type="evidence" value="ECO:0007669"/>
    <property type="project" value="TreeGrafter"/>
</dbReference>
<protein>
    <submittedName>
        <fullName evidence="15">Gephyrin</fullName>
    </submittedName>
</protein>
<dbReference type="GO" id="GO:0005829">
    <property type="term" value="C:cytosol"/>
    <property type="evidence" value="ECO:0007669"/>
    <property type="project" value="TreeGrafter"/>
</dbReference>
<dbReference type="GO" id="GO:0005524">
    <property type="term" value="F:ATP binding"/>
    <property type="evidence" value="ECO:0007669"/>
    <property type="project" value="UniProtKB-UniRule"/>
</dbReference>
<dbReference type="Proteomes" id="UP001054837">
    <property type="component" value="Unassembled WGS sequence"/>
</dbReference>
<evidence type="ECO:0000313" key="15">
    <source>
        <dbReference type="EMBL" id="GIY49626.1"/>
    </source>
</evidence>
<dbReference type="SUPFAM" id="SSF53218">
    <property type="entry name" value="Molybdenum cofactor biosynthesis proteins"/>
    <property type="match status" value="1"/>
</dbReference>
<keyword evidence="8" id="KW-0547">Nucleotide-binding</keyword>
<evidence type="ECO:0000256" key="3">
    <source>
        <dbReference type="ARBA" id="ARBA00007589"/>
    </source>
</evidence>
<dbReference type="FunFam" id="2.40.340.10:FF:000007">
    <property type="entry name" value="Molybdopterin molybdenumtransferase"/>
    <property type="match status" value="1"/>
</dbReference>
<accession>A0AAV4TVS7</accession>
<evidence type="ECO:0000256" key="7">
    <source>
        <dbReference type="ARBA" id="ARBA00022723"/>
    </source>
</evidence>
<dbReference type="EMBL" id="BPLQ01010253">
    <property type="protein sequence ID" value="GIY49626.1"/>
    <property type="molecule type" value="Genomic_DNA"/>
</dbReference>
<dbReference type="NCBIfam" id="TIGR00177">
    <property type="entry name" value="molyb_syn"/>
    <property type="match status" value="1"/>
</dbReference>
<dbReference type="InterPro" id="IPR005110">
    <property type="entry name" value="MoeA_linker/N"/>
</dbReference>
<keyword evidence="11 13" id="KW-0501">Molybdenum cofactor biosynthesis</keyword>
<dbReference type="AlphaFoldDB" id="A0AAV4TVS7"/>
<dbReference type="Pfam" id="PF03454">
    <property type="entry name" value="MoeA_C"/>
    <property type="match status" value="1"/>
</dbReference>
<evidence type="ECO:0000256" key="10">
    <source>
        <dbReference type="ARBA" id="ARBA00022842"/>
    </source>
</evidence>
<organism evidence="15 16">
    <name type="scientific">Caerostris darwini</name>
    <dbReference type="NCBI Taxonomy" id="1538125"/>
    <lineage>
        <taxon>Eukaryota</taxon>
        <taxon>Metazoa</taxon>
        <taxon>Ecdysozoa</taxon>
        <taxon>Arthropoda</taxon>
        <taxon>Chelicerata</taxon>
        <taxon>Arachnida</taxon>
        <taxon>Araneae</taxon>
        <taxon>Araneomorphae</taxon>
        <taxon>Entelegynae</taxon>
        <taxon>Araneoidea</taxon>
        <taxon>Araneidae</taxon>
        <taxon>Caerostris</taxon>
    </lineage>
</organism>
<name>A0AAV4TVS7_9ARAC</name>
<comment type="catalytic activity">
    <reaction evidence="13">
        <text>molybdopterin + ATP + H(+) = adenylyl-molybdopterin + diphosphate</text>
        <dbReference type="Rhea" id="RHEA:31331"/>
        <dbReference type="ChEBI" id="CHEBI:15378"/>
        <dbReference type="ChEBI" id="CHEBI:30616"/>
        <dbReference type="ChEBI" id="CHEBI:33019"/>
        <dbReference type="ChEBI" id="CHEBI:58698"/>
        <dbReference type="ChEBI" id="CHEBI:62727"/>
    </reaction>
</comment>
<dbReference type="FunFam" id="2.170.190.11:FF:000001">
    <property type="entry name" value="Molybdopterin molybdenumtransferase"/>
    <property type="match status" value="1"/>
</dbReference>
<evidence type="ECO:0000256" key="11">
    <source>
        <dbReference type="ARBA" id="ARBA00023150"/>
    </source>
</evidence>
<comment type="function">
    <text evidence="13">Catalyzes two steps in the biosynthesis of the molybdenum cofactor. In the first step, molybdopterin is adenylated. Subsequently, molybdate is inserted into adenylated molybdopterin and AMP is released.</text>
</comment>
<keyword evidence="9" id="KW-0067">ATP-binding</keyword>
<dbReference type="PANTHER" id="PTHR10192">
    <property type="entry name" value="MOLYBDOPTERIN BIOSYNTHESIS PROTEIN"/>
    <property type="match status" value="1"/>
</dbReference>
<dbReference type="GO" id="GO:0098970">
    <property type="term" value="P:postsynaptic neurotransmitter receptor diffusion trapping"/>
    <property type="evidence" value="ECO:0007669"/>
    <property type="project" value="TreeGrafter"/>
</dbReference>
<keyword evidence="12" id="KW-0511">Multifunctional enzyme</keyword>
<evidence type="ECO:0000256" key="8">
    <source>
        <dbReference type="ARBA" id="ARBA00022741"/>
    </source>
</evidence>
<dbReference type="GO" id="GO:0099634">
    <property type="term" value="C:postsynaptic specialization membrane"/>
    <property type="evidence" value="ECO:0007669"/>
    <property type="project" value="GOC"/>
</dbReference>
<dbReference type="GO" id="GO:0006777">
    <property type="term" value="P:Mo-molybdopterin cofactor biosynthetic process"/>
    <property type="evidence" value="ECO:0007669"/>
    <property type="project" value="UniProtKB-UniRule"/>
</dbReference>
<evidence type="ECO:0000256" key="2">
    <source>
        <dbReference type="ARBA" id="ARBA00005046"/>
    </source>
</evidence>
<dbReference type="FunFam" id="3.40.980.10:FF:000001">
    <property type="entry name" value="Molybdopterin molybdenumtransferase"/>
    <property type="match status" value="1"/>
</dbReference>
<keyword evidence="10 13" id="KW-0460">Magnesium</keyword>
<keyword evidence="5 13" id="KW-0500">Molybdenum</keyword>
<dbReference type="InterPro" id="IPR001453">
    <property type="entry name" value="MoaB/Mog_dom"/>
</dbReference>
<dbReference type="InterPro" id="IPR036135">
    <property type="entry name" value="MoeA_linker/N_sf"/>
</dbReference>
<comment type="caution">
    <text evidence="15">The sequence shown here is derived from an EMBL/GenBank/DDBJ whole genome shotgun (WGS) entry which is preliminary data.</text>
</comment>
<keyword evidence="6 13" id="KW-0808">Transferase</keyword>
<dbReference type="Gene3D" id="2.40.340.10">
    <property type="entry name" value="MoeA, C-terminal, domain IV"/>
    <property type="match status" value="1"/>
</dbReference>
<sequence>MFSFDDEVSVSKSDKFKSKVQFPKASERHRKSPYPMIPATEATEIILRDTITLRHQFVAIKDSFGYILYEDVIAEEPYPPFPASIKDGYAVLTDDTTEIRKVVGIVTPGGHLDFHLQPGQCVRVSTGSAIPDQSDAVIQVEDTTIIEDDDEGNEVCIKILKQVEKRYQDIRPVGSDILKGEVLIPKYHKVSAADIGVMVTCGIQTISVFQKPVVSLLSTGDELLEPGTPLIPGYIRDCNRTSLEFMLYENRISMFDVGIARDTPDDIKCKLVSAFEMSDVVITTGSVSMGEKDILKQVLETDFKATIQFARINMKPGKPTTFSTAYVDGVKKYVFSLPGNPVSAFVCFYLFVIPCIKKLMGFNEPMHKTIKVQLAHDIKLDERPEYHRACLVCNEEGVFMASSTGPQQSSRLLSLQNAHALLLLPPRTSSCTVLEAGSKVEAILVKPI</sequence>
<dbReference type="InterPro" id="IPR036425">
    <property type="entry name" value="MoaB/Mog-like_dom_sf"/>
</dbReference>
<dbReference type="Gene3D" id="2.170.190.11">
    <property type="entry name" value="Molybdopterin biosynthesis moea protein, domain 3"/>
    <property type="match status" value="1"/>
</dbReference>
<dbReference type="GO" id="GO:0072579">
    <property type="term" value="P:glycine receptor clustering"/>
    <property type="evidence" value="ECO:0007669"/>
    <property type="project" value="TreeGrafter"/>
</dbReference>
<keyword evidence="16" id="KW-1185">Reference proteome</keyword>
<evidence type="ECO:0000256" key="13">
    <source>
        <dbReference type="RuleBase" id="RU365090"/>
    </source>
</evidence>
<dbReference type="GO" id="GO:0007529">
    <property type="term" value="P:establishment of synaptic specificity at neuromuscular junction"/>
    <property type="evidence" value="ECO:0007669"/>
    <property type="project" value="TreeGrafter"/>
</dbReference>
<evidence type="ECO:0000313" key="16">
    <source>
        <dbReference type="Proteomes" id="UP001054837"/>
    </source>
</evidence>
<evidence type="ECO:0000256" key="9">
    <source>
        <dbReference type="ARBA" id="ARBA00022840"/>
    </source>
</evidence>
<evidence type="ECO:0000256" key="1">
    <source>
        <dbReference type="ARBA" id="ARBA00001946"/>
    </source>
</evidence>
<dbReference type="GO" id="GO:0046872">
    <property type="term" value="F:metal ion binding"/>
    <property type="evidence" value="ECO:0007669"/>
    <property type="project" value="UniProtKB-UniRule"/>
</dbReference>
<dbReference type="InterPro" id="IPR038987">
    <property type="entry name" value="MoeA-like"/>
</dbReference>
<dbReference type="InterPro" id="IPR005111">
    <property type="entry name" value="MoeA_C_domain_IV"/>
</dbReference>
<dbReference type="GO" id="GO:0061599">
    <property type="term" value="F:molybdopterin molybdotransferase activity"/>
    <property type="evidence" value="ECO:0007669"/>
    <property type="project" value="UniProtKB-UniRule"/>
</dbReference>
<dbReference type="GO" id="GO:0097112">
    <property type="term" value="P:gamma-aminobutyric acid receptor clustering"/>
    <property type="evidence" value="ECO:0007669"/>
    <property type="project" value="TreeGrafter"/>
</dbReference>
<dbReference type="SMART" id="SM00852">
    <property type="entry name" value="MoCF_biosynth"/>
    <property type="match status" value="1"/>
</dbReference>
<dbReference type="NCBIfam" id="NF045515">
    <property type="entry name" value="Glp_gephyrin"/>
    <property type="match status" value="1"/>
</dbReference>
<dbReference type="GO" id="GO:0061598">
    <property type="term" value="F:molybdopterin adenylyltransferase activity"/>
    <property type="evidence" value="ECO:0007669"/>
    <property type="project" value="UniProtKB-UniRule"/>
</dbReference>
<gene>
    <name evidence="15" type="primary">GPHN</name>
    <name evidence="15" type="ORF">CDAR_473301</name>
</gene>
<evidence type="ECO:0000256" key="12">
    <source>
        <dbReference type="ARBA" id="ARBA00023268"/>
    </source>
</evidence>
<dbReference type="InterPro" id="IPR036688">
    <property type="entry name" value="MoeA_C_domain_IV_sf"/>
</dbReference>
<dbReference type="Pfam" id="PF00994">
    <property type="entry name" value="MoCF_biosynth"/>
    <property type="match status" value="1"/>
</dbReference>
<comment type="pathway">
    <text evidence="2 13">Cofactor biosynthesis; molybdopterin biosynthesis.</text>
</comment>
<comment type="similarity">
    <text evidence="3">In the N-terminal section; belongs to the MoaB/Mog family.</text>
</comment>
<dbReference type="Gene3D" id="3.40.980.10">
    <property type="entry name" value="MoaB/Mog-like domain"/>
    <property type="match status" value="1"/>
</dbReference>
<proteinExistence type="inferred from homology"/>